<feature type="compositionally biased region" description="Low complexity" evidence="1">
    <location>
        <begin position="254"/>
        <end position="275"/>
    </location>
</feature>
<organism evidence="2">
    <name type="scientific">Oryza punctata</name>
    <name type="common">Red rice</name>
    <dbReference type="NCBI Taxonomy" id="4537"/>
    <lineage>
        <taxon>Eukaryota</taxon>
        <taxon>Viridiplantae</taxon>
        <taxon>Streptophyta</taxon>
        <taxon>Embryophyta</taxon>
        <taxon>Tracheophyta</taxon>
        <taxon>Spermatophyta</taxon>
        <taxon>Magnoliopsida</taxon>
        <taxon>Liliopsida</taxon>
        <taxon>Poales</taxon>
        <taxon>Poaceae</taxon>
        <taxon>BOP clade</taxon>
        <taxon>Oryzoideae</taxon>
        <taxon>Oryzeae</taxon>
        <taxon>Oryzinae</taxon>
        <taxon>Oryza</taxon>
    </lineage>
</organism>
<proteinExistence type="predicted"/>
<dbReference type="HOGENOM" id="CLU_537916_0_0_1"/>
<feature type="compositionally biased region" description="Basic residues" evidence="1">
    <location>
        <begin position="162"/>
        <end position="177"/>
    </location>
</feature>
<feature type="compositionally biased region" description="Gly residues" evidence="1">
    <location>
        <begin position="146"/>
        <end position="161"/>
    </location>
</feature>
<name>A0A0E0M5P2_ORYPU</name>
<dbReference type="Proteomes" id="UP000026962">
    <property type="component" value="Chromosome 10"/>
</dbReference>
<reference evidence="2" key="2">
    <citation type="submission" date="2018-05" db="EMBL/GenBank/DDBJ databases">
        <title>OpunRS2 (Oryza punctata Reference Sequence Version 2).</title>
        <authorList>
            <person name="Zhang J."/>
            <person name="Kudrna D."/>
            <person name="Lee S."/>
            <person name="Talag J."/>
            <person name="Welchert J."/>
            <person name="Wing R.A."/>
        </authorList>
    </citation>
    <scope>NUCLEOTIDE SEQUENCE [LARGE SCALE GENOMIC DNA]</scope>
</reference>
<evidence type="ECO:0000256" key="1">
    <source>
        <dbReference type="SAM" id="MobiDB-lite"/>
    </source>
</evidence>
<feature type="compositionally biased region" description="Basic and acidic residues" evidence="1">
    <location>
        <begin position="32"/>
        <end position="41"/>
    </location>
</feature>
<dbReference type="Gramene" id="OPUNC10G02590.1">
    <property type="protein sequence ID" value="OPUNC10G02590.1"/>
    <property type="gene ID" value="OPUNC10G02590"/>
</dbReference>
<evidence type="ECO:0000313" key="2">
    <source>
        <dbReference type="EnsemblPlants" id="OPUNC10G02590.1"/>
    </source>
</evidence>
<feature type="region of interest" description="Disordered" evidence="1">
    <location>
        <begin position="420"/>
        <end position="507"/>
    </location>
</feature>
<feature type="compositionally biased region" description="Acidic residues" evidence="1">
    <location>
        <begin position="187"/>
        <end position="197"/>
    </location>
</feature>
<dbReference type="AlphaFoldDB" id="A0A0E0M5P2"/>
<evidence type="ECO:0000313" key="3">
    <source>
        <dbReference type="Proteomes" id="UP000026962"/>
    </source>
</evidence>
<dbReference type="EnsemblPlants" id="OPUNC10G02590.1">
    <property type="protein sequence ID" value="OPUNC10G02590.1"/>
    <property type="gene ID" value="OPUNC10G02590"/>
</dbReference>
<feature type="region of interest" description="Disordered" evidence="1">
    <location>
        <begin position="142"/>
        <end position="198"/>
    </location>
</feature>
<feature type="region of interest" description="Disordered" evidence="1">
    <location>
        <begin position="1"/>
        <end position="127"/>
    </location>
</feature>
<sequence>MPLLLFPSSRDSAEEEEEETPDARPTRGIIQHNRERSEKGRYLTSCDGGRKTISNSSRPRFTLIQTRSTSPPSREPLPPRSTLKPLPPHARSRRWPSAGVRAGWWPAEEEAEWGEGGAGGAVELAWKGSEEGRPQLRRWLKPISGVAGGGGGAVGGGGGGGPRKKKKGRRKKRRRRGRNQEGVEGGREEEDAEEEEGVWAGEVEPRKNYYKRIPCLTDRWDPDLLSNFYRSILCQDSCHQVGRLGRPRNLAAALTGTPTPSSASARARATASTPARHQEAVQADATSRSLSRTPSHGAFKLVPWRGRPAPAVRHPSSPATSNATRQIKPPLPEYTQWLHILKKCPEFNDTRLSKRLGFEHMTSTILRNGKKIQKFREVVLKKFRENRTEQVGGVCTVGNGARSKERWAAVEQAALGRGGYESFSKQQTQKQKEMRSPAWSPVERPAARSLRTLPPQAAASGPHSSESLVTGVEAPGLEYGGSARAAAAEEEEVAASQVVRMTKTTRD</sequence>
<feature type="compositionally biased region" description="Polar residues" evidence="1">
    <location>
        <begin position="284"/>
        <end position="294"/>
    </location>
</feature>
<feature type="compositionally biased region" description="Polar residues" evidence="1">
    <location>
        <begin position="52"/>
        <end position="65"/>
    </location>
</feature>
<feature type="region of interest" description="Disordered" evidence="1">
    <location>
        <begin position="254"/>
        <end position="302"/>
    </location>
</feature>
<accession>A0A0E0M5P2</accession>
<reference evidence="2" key="1">
    <citation type="submission" date="2015-04" db="UniProtKB">
        <authorList>
            <consortium name="EnsemblPlants"/>
        </authorList>
    </citation>
    <scope>IDENTIFICATION</scope>
</reference>
<protein>
    <submittedName>
        <fullName evidence="2">Uncharacterized protein</fullName>
    </submittedName>
</protein>
<keyword evidence="3" id="KW-1185">Reference proteome</keyword>